<dbReference type="Proteomes" id="UP000032266">
    <property type="component" value="Chromosome"/>
</dbReference>
<evidence type="ECO:0000313" key="1">
    <source>
        <dbReference type="EMBL" id="AJQ92995.1"/>
    </source>
</evidence>
<gene>
    <name evidence="1" type="ORF">YC6258_00945</name>
</gene>
<name>A0A0C5V099_9GAMM</name>
<dbReference type="Gene3D" id="3.10.640.10">
    <property type="entry name" value="Restriction endonuclease-like alpha-beta roll domain"/>
    <property type="match status" value="1"/>
</dbReference>
<organism evidence="1 2">
    <name type="scientific">Gynuella sunshinyii YC6258</name>
    <dbReference type="NCBI Taxonomy" id="1445510"/>
    <lineage>
        <taxon>Bacteria</taxon>
        <taxon>Pseudomonadati</taxon>
        <taxon>Pseudomonadota</taxon>
        <taxon>Gammaproteobacteria</taxon>
        <taxon>Oceanospirillales</taxon>
        <taxon>Saccharospirillaceae</taxon>
        <taxon>Gynuella</taxon>
    </lineage>
</organism>
<dbReference type="STRING" id="1445510.YC6258_00945"/>
<dbReference type="SUPFAM" id="SSF52980">
    <property type="entry name" value="Restriction endonuclease-like"/>
    <property type="match status" value="1"/>
</dbReference>
<dbReference type="OrthoDB" id="5293309at2"/>
<evidence type="ECO:0000313" key="2">
    <source>
        <dbReference type="Proteomes" id="UP000032266"/>
    </source>
</evidence>
<dbReference type="Pfam" id="PF07152">
    <property type="entry name" value="YaeQ"/>
    <property type="match status" value="1"/>
</dbReference>
<accession>A0A0C5V099</accession>
<reference evidence="1 2" key="1">
    <citation type="submission" date="2014-01" db="EMBL/GenBank/DDBJ databases">
        <title>Full genme sequencing of cellulolytic bacterium Gynuella sunshinyii YC6258T gen. nov., sp. nov.</title>
        <authorList>
            <person name="Khan H."/>
            <person name="Chung E.J."/>
            <person name="Chung Y.R."/>
        </authorList>
    </citation>
    <scope>NUCLEOTIDE SEQUENCE [LARGE SCALE GENOMIC DNA]</scope>
    <source>
        <strain evidence="1 2">YC6258</strain>
    </source>
</reference>
<dbReference type="EMBL" id="CP007142">
    <property type="protein sequence ID" value="AJQ92995.1"/>
    <property type="molecule type" value="Genomic_DNA"/>
</dbReference>
<sequence>MALNATIYKVSLNIADLDRQYFADHALTLAQHPSETDLRLMVRILAYGFEAEEHLSFGRGISTADEPDMWQKSLTGDIEHWIDVGLPSLERLKKACGRSRRVTVYAYGDRQAPIWFEQIKNELPRFDTLTVYSFSNQSVQSLLPSLSRVTQLQMTIQDQEALVSSEKVSVTVTRDILFASDR</sequence>
<dbReference type="InterPro" id="IPR038590">
    <property type="entry name" value="YaeQ_sf"/>
</dbReference>
<evidence type="ECO:0008006" key="3">
    <source>
        <dbReference type="Google" id="ProtNLM"/>
    </source>
</evidence>
<dbReference type="PANTHER" id="PTHR38784:SF1">
    <property type="entry name" value="SUCROSE PHOSPHORYLASE"/>
    <property type="match status" value="1"/>
</dbReference>
<keyword evidence="2" id="KW-1185">Reference proteome</keyword>
<dbReference type="HOGENOM" id="CLU_096741_0_0_6"/>
<dbReference type="PATRIC" id="fig|1445510.3.peg.926"/>
<dbReference type="InterPro" id="IPR009822">
    <property type="entry name" value="YaeQ"/>
</dbReference>
<dbReference type="InterPro" id="IPR011335">
    <property type="entry name" value="Restrct_endonuc-II-like"/>
</dbReference>
<dbReference type="RefSeq" id="WP_044615919.1">
    <property type="nucleotide sequence ID" value="NZ_CP007142.1"/>
</dbReference>
<dbReference type="SMART" id="SM01322">
    <property type="entry name" value="YaeQ"/>
    <property type="match status" value="1"/>
</dbReference>
<protein>
    <recommendedName>
        <fullName evidence="3">YaeQ protein</fullName>
    </recommendedName>
</protein>
<dbReference type="PANTHER" id="PTHR38784">
    <property type="entry name" value="SUCROSE PHOSPHORYLASE"/>
    <property type="match status" value="1"/>
</dbReference>
<proteinExistence type="predicted"/>
<dbReference type="AlphaFoldDB" id="A0A0C5V099"/>
<dbReference type="KEGG" id="gsn:YC6258_00945"/>
<dbReference type="PIRSF" id="PIRSF011484">
    <property type="entry name" value="YaeQ"/>
    <property type="match status" value="1"/>
</dbReference>